<feature type="domain" description="Lantibiotic dehydratase N-terminal" evidence="1">
    <location>
        <begin position="154"/>
        <end position="823"/>
    </location>
</feature>
<comment type="caution">
    <text evidence="2">The sequence shown here is derived from an EMBL/GenBank/DDBJ whole genome shotgun (WGS) entry which is preliminary data.</text>
</comment>
<gene>
    <name evidence="2" type="ORF">LXN57_25350</name>
</gene>
<dbReference type="Pfam" id="PF04738">
    <property type="entry name" value="Lant_dehydr_N"/>
    <property type="match status" value="1"/>
</dbReference>
<proteinExistence type="predicted"/>
<evidence type="ECO:0000313" key="2">
    <source>
        <dbReference type="EMBL" id="MCM4080906.1"/>
    </source>
</evidence>
<dbReference type="InterPro" id="IPR006827">
    <property type="entry name" value="Lant_deHydtase_N"/>
</dbReference>
<evidence type="ECO:0000259" key="1">
    <source>
        <dbReference type="Pfam" id="PF04738"/>
    </source>
</evidence>
<dbReference type="EMBL" id="JAMQOL010000037">
    <property type="protein sequence ID" value="MCM4080906.1"/>
    <property type="molecule type" value="Genomic_DNA"/>
</dbReference>
<dbReference type="RefSeq" id="WP_251800873.1">
    <property type="nucleotide sequence ID" value="NZ_JAMQOL010000037.1"/>
</dbReference>
<keyword evidence="3" id="KW-1185">Reference proteome</keyword>
<organism evidence="2 3">
    <name type="scientific">Paractinoplanes hotanensis</name>
    <dbReference type="NCBI Taxonomy" id="2906497"/>
    <lineage>
        <taxon>Bacteria</taxon>
        <taxon>Bacillati</taxon>
        <taxon>Actinomycetota</taxon>
        <taxon>Actinomycetes</taxon>
        <taxon>Micromonosporales</taxon>
        <taxon>Micromonosporaceae</taxon>
        <taxon>Paractinoplanes</taxon>
    </lineage>
</organism>
<reference evidence="2 3" key="1">
    <citation type="submission" date="2022-06" db="EMBL/GenBank/DDBJ databases">
        <title>Actinoplanes abujensis sp. nov., isolated from Nigerian arid soil.</title>
        <authorList>
            <person name="Ding P."/>
        </authorList>
    </citation>
    <scope>NUCLEOTIDE SEQUENCE [LARGE SCALE GENOMIC DNA]</scope>
    <source>
        <strain evidence="3">TRM88002</strain>
    </source>
</reference>
<protein>
    <submittedName>
        <fullName evidence="2">Lantibiotic dehydratase family protein</fullName>
    </submittedName>
</protein>
<dbReference type="Proteomes" id="UP001523216">
    <property type="component" value="Unassembled WGS sequence"/>
</dbReference>
<name>A0ABT0Y4G9_9ACTN</name>
<accession>A0ABT0Y4G9</accession>
<sequence length="905" mass="99642">MMTFRTAEEVAPPRRRLGTHFAVRVGGLPYDTVAALQCPEAARLAGELLDLEAELRADADRVSDVLHDLVGANEDGESRRRLLALRRQIFKGVLPADQEGALAAVAAVDPTAVDPVRDWLTLAQQMAWLRQELGARLDKEVNGSRAELWRLSGDPRLRAGIQIASPALDEQLVAFAGRDGAPPAAKKMRRVERSILSYLYRTACKTSPFSSFTGIGVGEFDADATGPDLAVPDRWQRYVRLNVVVVTRIVDAISADLGRRGDLPVVLSPGLRQDAERVRYVRRWVTPGDDSASVSFDSIQDGLFYLRRSGLLDQLTGMLQDGARRCADLAAWLRQQTQASPEQCEEYLSILLRLGILQVDGFAVEVHTLDPLRNLRDFLSTLDRPWADDLAVRLAEPIALVEAFRVGQLADRRSALRRLREALRDIQVWLGAEAASLPQALLYEDCRVDEGLSAPDDEWRRLVGGDLAAVEEVLPAFDMTMPHRITFHGFFLARYGSGGRCDDLLRLVEDFHEDLYEQYASYTADLRPFAEDGTYRPEENWLGRPELPALDRARQHFADYLRSAAAAAPDAPEIILDPTVLNKLSRGVRDLLGGFRPQAHLVQVARRREGPLVVLNQSLGGLSFPFSRFTHCFEDTALSAHLKAQAAAVAPPGAVFAEVTGGAATTNLNLHAQLTDYVIVCPGETSLVPEAGQLPLADLYVQHDIGSDRVVLRSRRLGKEVIPVYLGYLVPMALPQLHRTLLLLSPTSMAPLDLWRGVPKPPAVDGVTTRPRVRVGDVVISRRSWSMMAAALPRRGDGDTDTAWFLGWQRWRRANGLPARMFATVHGASGGRAKQKPKPQYVDCDSYLSLLTLEALLDGDEDRVVLREMLPAGNELVAGSTRGGHVAEFAIETFPISPTDGAGDD</sequence>
<evidence type="ECO:0000313" key="3">
    <source>
        <dbReference type="Proteomes" id="UP001523216"/>
    </source>
</evidence>